<dbReference type="AlphaFoldDB" id="A0A448YQM3"/>
<evidence type="ECO:0000256" key="1">
    <source>
        <dbReference type="ARBA" id="ARBA00001947"/>
    </source>
</evidence>
<sequence length="438" mass="48582">MTISPSCGAVVGALACQRDSYLKKFASTVISCTEYIPPKETGGKKSKKGKKAKKEEQDKAVPQKLYEVELEDTILFPEGGGQPSDTGYLSVDGDGATDLHKITVKEVKREGLKAVHLITEPVEVGAHVSMGVDWDRRFDLMQQHTGQHLLSAVLDKRELPTLGWNLGDMINYVEIPRKLTSEELESVSKEVNGYITDSIPISVEIPDKESVSKNKMPDDYDLENGVLRVVHIGELDANPCCGTHLSSTSQIKGIALLNEGSGKGTNSRLNFLCGDRVIKYARESHALLRELIGSLTCQQETLPEKARTMVKENKKLQSRQSNLMREIASYKVKELKEELKEKDVVFSYRADGDLPYIFEIFKEMSPLEKGTVVLFTGELHESGAVIVFGEEVDKVVKGLKEKLSSLRGGGKDKFQGKVGRYEKGEIEGVLEYLAEERK</sequence>
<protein>
    <submittedName>
        <fullName evidence="7">DEKNAAC104304</fullName>
    </submittedName>
</protein>
<dbReference type="SUPFAM" id="SSF55186">
    <property type="entry name" value="ThrRS/AlaRS common domain"/>
    <property type="match status" value="1"/>
</dbReference>
<dbReference type="GO" id="GO:0005524">
    <property type="term" value="F:ATP binding"/>
    <property type="evidence" value="ECO:0007669"/>
    <property type="project" value="InterPro"/>
</dbReference>
<evidence type="ECO:0000256" key="5">
    <source>
        <dbReference type="ARBA" id="ARBA00022833"/>
    </source>
</evidence>
<dbReference type="GO" id="GO:0005737">
    <property type="term" value="C:cytoplasm"/>
    <property type="evidence" value="ECO:0007669"/>
    <property type="project" value="UniProtKB-SubCell"/>
</dbReference>
<dbReference type="GO" id="GO:0006419">
    <property type="term" value="P:alanyl-tRNA aminoacylation"/>
    <property type="evidence" value="ECO:0007669"/>
    <property type="project" value="InterPro"/>
</dbReference>
<evidence type="ECO:0000313" key="8">
    <source>
        <dbReference type="Proteomes" id="UP000290900"/>
    </source>
</evidence>
<dbReference type="STRING" id="13370.A0A448YQM3"/>
<feature type="domain" description="Alanyl-transfer RNA synthetases family profile" evidence="6">
    <location>
        <begin position="68"/>
        <end position="283"/>
    </location>
</feature>
<dbReference type="GO" id="GO:0004813">
    <property type="term" value="F:alanine-tRNA ligase activity"/>
    <property type="evidence" value="ECO:0007669"/>
    <property type="project" value="InterPro"/>
</dbReference>
<comment type="cofactor">
    <cofactor evidence="1">
        <name>Zn(2+)</name>
        <dbReference type="ChEBI" id="CHEBI:29105"/>
    </cofactor>
</comment>
<accession>A0A448YQM3</accession>
<evidence type="ECO:0000256" key="4">
    <source>
        <dbReference type="ARBA" id="ARBA00022723"/>
    </source>
</evidence>
<dbReference type="InterPro" id="IPR018165">
    <property type="entry name" value="Ala-tRNA-synth_IIc_core"/>
</dbReference>
<evidence type="ECO:0000256" key="3">
    <source>
        <dbReference type="ARBA" id="ARBA00008429"/>
    </source>
</evidence>
<dbReference type="Gene3D" id="2.40.30.130">
    <property type="match status" value="1"/>
</dbReference>
<keyword evidence="5" id="KW-0862">Zinc</keyword>
<dbReference type="PANTHER" id="PTHR43462:SF1">
    <property type="entry name" value="ALANYL-TRNA EDITING PROTEIN AARSD1"/>
    <property type="match status" value="1"/>
</dbReference>
<proteinExistence type="inferred from homology"/>
<dbReference type="InterPro" id="IPR009000">
    <property type="entry name" value="Transl_B-barrel_sf"/>
</dbReference>
<dbReference type="GO" id="GO:0003676">
    <property type="term" value="F:nucleic acid binding"/>
    <property type="evidence" value="ECO:0007669"/>
    <property type="project" value="InterPro"/>
</dbReference>
<gene>
    <name evidence="7" type="ORF">BRENAR_LOCUS3932</name>
</gene>
<dbReference type="EMBL" id="CAACVR010000035">
    <property type="protein sequence ID" value="VEU23201.1"/>
    <property type="molecule type" value="Genomic_DNA"/>
</dbReference>
<dbReference type="PANTHER" id="PTHR43462">
    <property type="entry name" value="ALANYL-TRNA EDITING PROTEIN"/>
    <property type="match status" value="1"/>
</dbReference>
<evidence type="ECO:0000259" key="6">
    <source>
        <dbReference type="PROSITE" id="PS50860"/>
    </source>
</evidence>
<evidence type="ECO:0000313" key="7">
    <source>
        <dbReference type="EMBL" id="VEU23201.1"/>
    </source>
</evidence>
<comment type="similarity">
    <text evidence="3">Belongs to the class-II aminoacyl-tRNA synthetase family. Alax-L subfamily.</text>
</comment>
<dbReference type="Pfam" id="PF07973">
    <property type="entry name" value="tRNA_SAD"/>
    <property type="match status" value="1"/>
</dbReference>
<dbReference type="InterPro" id="IPR051335">
    <property type="entry name" value="Alanyl-tRNA_Editing_Enzymes"/>
</dbReference>
<name>A0A448YQM3_BRENA</name>
<dbReference type="FunCoup" id="A0A448YQM3">
    <property type="interactions" value="267"/>
</dbReference>
<dbReference type="PROSITE" id="PS50860">
    <property type="entry name" value="AA_TRNA_LIGASE_II_ALA"/>
    <property type="match status" value="1"/>
</dbReference>
<dbReference type="GO" id="GO:0002196">
    <property type="term" value="F:Ser-tRNA(Ala) deacylase activity"/>
    <property type="evidence" value="ECO:0007669"/>
    <property type="project" value="TreeGrafter"/>
</dbReference>
<dbReference type="InterPro" id="IPR012947">
    <property type="entry name" value="tRNA_SAD"/>
</dbReference>
<dbReference type="InParanoid" id="A0A448YQM3"/>
<dbReference type="Gene3D" id="3.30.980.10">
    <property type="entry name" value="Threonyl-trna Synthetase, Chain A, domain 2"/>
    <property type="match status" value="1"/>
</dbReference>
<dbReference type="SMART" id="SM00863">
    <property type="entry name" value="tRNA_SAD"/>
    <property type="match status" value="1"/>
</dbReference>
<keyword evidence="8" id="KW-1185">Reference proteome</keyword>
<dbReference type="SUPFAM" id="SSF50447">
    <property type="entry name" value="Translation proteins"/>
    <property type="match status" value="1"/>
</dbReference>
<reference evidence="7 8" key="1">
    <citation type="submission" date="2018-12" db="EMBL/GenBank/DDBJ databases">
        <authorList>
            <person name="Tiukova I."/>
            <person name="Dainat J."/>
        </authorList>
    </citation>
    <scope>NUCLEOTIDE SEQUENCE [LARGE SCALE GENOMIC DNA]</scope>
</reference>
<keyword evidence="4" id="KW-0479">Metal-binding</keyword>
<comment type="subcellular location">
    <subcellularLocation>
        <location evidence="2">Cytoplasm</location>
    </subcellularLocation>
</comment>
<dbReference type="OrthoDB" id="288942at2759"/>
<organism evidence="7 8">
    <name type="scientific">Brettanomyces naardenensis</name>
    <name type="common">Yeast</name>
    <dbReference type="NCBI Taxonomy" id="13370"/>
    <lineage>
        <taxon>Eukaryota</taxon>
        <taxon>Fungi</taxon>
        <taxon>Dikarya</taxon>
        <taxon>Ascomycota</taxon>
        <taxon>Saccharomycotina</taxon>
        <taxon>Pichiomycetes</taxon>
        <taxon>Pichiales</taxon>
        <taxon>Pichiaceae</taxon>
        <taxon>Brettanomyces</taxon>
    </lineage>
</organism>
<evidence type="ECO:0000256" key="2">
    <source>
        <dbReference type="ARBA" id="ARBA00004496"/>
    </source>
</evidence>
<dbReference type="InterPro" id="IPR018163">
    <property type="entry name" value="Thr/Ala-tRNA-synth_IIc_edit"/>
</dbReference>
<dbReference type="GO" id="GO:0046872">
    <property type="term" value="F:metal ion binding"/>
    <property type="evidence" value="ECO:0007669"/>
    <property type="project" value="UniProtKB-KW"/>
</dbReference>
<dbReference type="Proteomes" id="UP000290900">
    <property type="component" value="Unassembled WGS sequence"/>
</dbReference>